<comment type="caution">
    <text evidence="1">The sequence shown here is derived from an EMBL/GenBank/DDBJ whole genome shotgun (WGS) entry which is preliminary data.</text>
</comment>
<name>A0A8X6S4X8_TRICX</name>
<sequence length="111" mass="12586">MSSPGSKPSPNGKAVSVANHFTGWATPICLQVFYDKCLSSIAHIYSFVQGRLRVWEPQAKAHDFNHNGELLSPSRFSRKIMIRIISIVKCYIRLYSPNNWKFSDDMSTGYS</sequence>
<reference evidence="1" key="1">
    <citation type="submission" date="2020-08" db="EMBL/GenBank/DDBJ databases">
        <title>Multicomponent nature underlies the extraordinary mechanical properties of spider dragline silk.</title>
        <authorList>
            <person name="Kono N."/>
            <person name="Nakamura H."/>
            <person name="Mori M."/>
            <person name="Yoshida Y."/>
            <person name="Ohtoshi R."/>
            <person name="Malay A.D."/>
            <person name="Moran D.A.P."/>
            <person name="Tomita M."/>
            <person name="Numata K."/>
            <person name="Arakawa K."/>
        </authorList>
    </citation>
    <scope>NUCLEOTIDE SEQUENCE</scope>
</reference>
<organism evidence="1 2">
    <name type="scientific">Trichonephila clavipes</name>
    <name type="common">Golden silk orbweaver</name>
    <name type="synonym">Nephila clavipes</name>
    <dbReference type="NCBI Taxonomy" id="2585209"/>
    <lineage>
        <taxon>Eukaryota</taxon>
        <taxon>Metazoa</taxon>
        <taxon>Ecdysozoa</taxon>
        <taxon>Arthropoda</taxon>
        <taxon>Chelicerata</taxon>
        <taxon>Arachnida</taxon>
        <taxon>Araneae</taxon>
        <taxon>Araneomorphae</taxon>
        <taxon>Entelegynae</taxon>
        <taxon>Araneoidea</taxon>
        <taxon>Nephilidae</taxon>
        <taxon>Trichonephila</taxon>
    </lineage>
</organism>
<keyword evidence="2" id="KW-1185">Reference proteome</keyword>
<proteinExistence type="predicted"/>
<gene>
    <name evidence="1" type="ORF">TNCV_4090011</name>
</gene>
<accession>A0A8X6S4X8</accession>
<dbReference type="Proteomes" id="UP000887159">
    <property type="component" value="Unassembled WGS sequence"/>
</dbReference>
<evidence type="ECO:0000313" key="2">
    <source>
        <dbReference type="Proteomes" id="UP000887159"/>
    </source>
</evidence>
<protein>
    <submittedName>
        <fullName evidence="1">Uncharacterized protein</fullName>
    </submittedName>
</protein>
<dbReference type="AlphaFoldDB" id="A0A8X6S4X8"/>
<dbReference type="EMBL" id="BMAU01021265">
    <property type="protein sequence ID" value="GFY06899.1"/>
    <property type="molecule type" value="Genomic_DNA"/>
</dbReference>
<evidence type="ECO:0000313" key="1">
    <source>
        <dbReference type="EMBL" id="GFY06899.1"/>
    </source>
</evidence>